<keyword evidence="4" id="KW-1185">Reference proteome</keyword>
<dbReference type="SUPFAM" id="SSF56349">
    <property type="entry name" value="DNA breaking-rejoining enzymes"/>
    <property type="match status" value="1"/>
</dbReference>
<evidence type="ECO:0000256" key="1">
    <source>
        <dbReference type="ARBA" id="ARBA00023172"/>
    </source>
</evidence>
<dbReference type="EMBL" id="JADNRY010000124">
    <property type="protein sequence ID" value="KAF9064395.1"/>
    <property type="molecule type" value="Genomic_DNA"/>
</dbReference>
<dbReference type="Gene3D" id="1.10.443.10">
    <property type="entry name" value="Intergrase catalytic core"/>
    <property type="match status" value="1"/>
</dbReference>
<dbReference type="Proteomes" id="UP000772434">
    <property type="component" value="Unassembled WGS sequence"/>
</dbReference>
<feature type="compositionally biased region" description="Basic and acidic residues" evidence="2">
    <location>
        <begin position="1"/>
        <end position="17"/>
    </location>
</feature>
<feature type="region of interest" description="Disordered" evidence="2">
    <location>
        <begin position="1"/>
        <end position="20"/>
    </location>
</feature>
<protein>
    <submittedName>
        <fullName evidence="3">Uncharacterized protein</fullName>
    </submittedName>
</protein>
<evidence type="ECO:0000256" key="2">
    <source>
        <dbReference type="SAM" id="MobiDB-lite"/>
    </source>
</evidence>
<dbReference type="OrthoDB" id="3037938at2759"/>
<dbReference type="InterPro" id="IPR011010">
    <property type="entry name" value="DNA_brk_join_enz"/>
</dbReference>
<sequence>MHGLRNEMEKRNNDDVPKVLGYSSADQRRSALVHAFSRNTQWAQGWIWDEGKKRFVGNPAQSIKLQRYLINLYCEKTESGECSTSSRGMTAYNMRKLRAKTVEYIQKKKKANLKGCLDSSDWGGVLKRMEHWTINLISYRCLLRTCNVVDLTVDDLDFTPLFNDETHIGITPVKCKTHQVGSLHSIFYTETDEQMMDFCVVRCLRAWLLISGIRKGYLLPKIYGHNQMQSSDEHIIRKSFLDNFRDALREIGEPPRIYTNQVFW</sequence>
<proteinExistence type="predicted"/>
<name>A0A9P5U276_9AGAR</name>
<comment type="caution">
    <text evidence="3">The sequence shown here is derived from an EMBL/GenBank/DDBJ whole genome shotgun (WGS) entry which is preliminary data.</text>
</comment>
<evidence type="ECO:0000313" key="4">
    <source>
        <dbReference type="Proteomes" id="UP000772434"/>
    </source>
</evidence>
<organism evidence="3 4">
    <name type="scientific">Rhodocollybia butyracea</name>
    <dbReference type="NCBI Taxonomy" id="206335"/>
    <lineage>
        <taxon>Eukaryota</taxon>
        <taxon>Fungi</taxon>
        <taxon>Dikarya</taxon>
        <taxon>Basidiomycota</taxon>
        <taxon>Agaricomycotina</taxon>
        <taxon>Agaricomycetes</taxon>
        <taxon>Agaricomycetidae</taxon>
        <taxon>Agaricales</taxon>
        <taxon>Marasmiineae</taxon>
        <taxon>Omphalotaceae</taxon>
        <taxon>Rhodocollybia</taxon>
    </lineage>
</organism>
<dbReference type="GO" id="GO:0006310">
    <property type="term" value="P:DNA recombination"/>
    <property type="evidence" value="ECO:0007669"/>
    <property type="project" value="UniProtKB-KW"/>
</dbReference>
<reference evidence="3" key="1">
    <citation type="submission" date="2020-11" db="EMBL/GenBank/DDBJ databases">
        <authorList>
            <consortium name="DOE Joint Genome Institute"/>
            <person name="Ahrendt S."/>
            <person name="Riley R."/>
            <person name="Andreopoulos W."/>
            <person name="Labutti K."/>
            <person name="Pangilinan J."/>
            <person name="Ruiz-Duenas F.J."/>
            <person name="Barrasa J.M."/>
            <person name="Sanchez-Garcia M."/>
            <person name="Camarero S."/>
            <person name="Miyauchi S."/>
            <person name="Serrano A."/>
            <person name="Linde D."/>
            <person name="Babiker R."/>
            <person name="Drula E."/>
            <person name="Ayuso-Fernandez I."/>
            <person name="Pacheco R."/>
            <person name="Padilla G."/>
            <person name="Ferreira P."/>
            <person name="Barriuso J."/>
            <person name="Kellner H."/>
            <person name="Castanera R."/>
            <person name="Alfaro M."/>
            <person name="Ramirez L."/>
            <person name="Pisabarro A.G."/>
            <person name="Kuo A."/>
            <person name="Tritt A."/>
            <person name="Lipzen A."/>
            <person name="He G."/>
            <person name="Yan M."/>
            <person name="Ng V."/>
            <person name="Cullen D."/>
            <person name="Martin F."/>
            <person name="Rosso M.-N."/>
            <person name="Henrissat B."/>
            <person name="Hibbett D."/>
            <person name="Martinez A.T."/>
            <person name="Grigoriev I.V."/>
        </authorList>
    </citation>
    <scope>NUCLEOTIDE SEQUENCE</scope>
    <source>
        <strain evidence="3">AH 40177</strain>
    </source>
</reference>
<dbReference type="GO" id="GO:0003677">
    <property type="term" value="F:DNA binding"/>
    <property type="evidence" value="ECO:0007669"/>
    <property type="project" value="InterPro"/>
</dbReference>
<accession>A0A9P5U276</accession>
<dbReference type="GO" id="GO:0015074">
    <property type="term" value="P:DNA integration"/>
    <property type="evidence" value="ECO:0007669"/>
    <property type="project" value="InterPro"/>
</dbReference>
<keyword evidence="1" id="KW-0233">DNA recombination</keyword>
<evidence type="ECO:0000313" key="3">
    <source>
        <dbReference type="EMBL" id="KAF9064395.1"/>
    </source>
</evidence>
<dbReference type="AlphaFoldDB" id="A0A9P5U276"/>
<dbReference type="InterPro" id="IPR013762">
    <property type="entry name" value="Integrase-like_cat_sf"/>
</dbReference>
<gene>
    <name evidence="3" type="ORF">BDP27DRAFT_164730</name>
</gene>